<feature type="transmembrane region" description="Helical" evidence="8">
    <location>
        <begin position="73"/>
        <end position="95"/>
    </location>
</feature>
<feature type="transmembrane region" description="Helical" evidence="8">
    <location>
        <begin position="115"/>
        <end position="136"/>
    </location>
</feature>
<dbReference type="PIRSF" id="PIRSF016636">
    <property type="entry name" value="AlgI_DltB"/>
    <property type="match status" value="1"/>
</dbReference>
<keyword evidence="3 7" id="KW-1003">Cell membrane</keyword>
<dbReference type="AlphaFoldDB" id="A0A9D1Z665"/>
<evidence type="ECO:0000256" key="5">
    <source>
        <dbReference type="ARBA" id="ARBA00022989"/>
    </source>
</evidence>
<comment type="subcellular location">
    <subcellularLocation>
        <location evidence="1">Cell membrane</location>
        <topology evidence="1">Multi-pass membrane protein</topology>
    </subcellularLocation>
</comment>
<organism evidence="9 10">
    <name type="scientific">Candidatus Intestinimonas merdavium</name>
    <dbReference type="NCBI Taxonomy" id="2838622"/>
    <lineage>
        <taxon>Bacteria</taxon>
        <taxon>Bacillati</taxon>
        <taxon>Bacillota</taxon>
        <taxon>Clostridia</taxon>
        <taxon>Eubacteriales</taxon>
        <taxon>Intestinimonas</taxon>
    </lineage>
</organism>
<feature type="transmembrane region" description="Helical" evidence="8">
    <location>
        <begin position="36"/>
        <end position="61"/>
    </location>
</feature>
<feature type="transmembrane region" description="Helical" evidence="8">
    <location>
        <begin position="452"/>
        <end position="471"/>
    </location>
</feature>
<evidence type="ECO:0000256" key="4">
    <source>
        <dbReference type="ARBA" id="ARBA00022692"/>
    </source>
</evidence>
<dbReference type="GO" id="GO:0016746">
    <property type="term" value="F:acyltransferase activity"/>
    <property type="evidence" value="ECO:0007669"/>
    <property type="project" value="UniProtKB-KW"/>
</dbReference>
<proteinExistence type="inferred from homology"/>
<sequence length="485" mass="54402">MSFLSPGFFLFFPLVTLVWFLLPGTARRLWLLCASWWFLLCAGPEHLFSLIAATTLTYCGAQLLDKAEGRRRKLALAALLTVLFGALFLVKYLAFALDLLERVLTTTGLAFSSPALDLLLPAGLSFYLFMAAGYLIDVYRRDRPAEESYLDLALFLSCFPYLLSGPIGRAGGLLPQFRRPAPFSWEQLRRGLLRFLWGAFKKLVIADRLGLLVSTVYAAPETFGRIQVVAAALAFSIQIYCDFSAYSDMALGCAQVMGLHLMENFHTPYFSRSIGEFWRRWHISLSSWFRDYLYIPLGGSRKGRRRKYLNLLIVFAVSGLWHGAALSFVVWGLLNGLYQVVGGVTQRSRTRLRRRLGLADDAPLTALLQVGITFLLSSAAWVFFKAGSFTHALDIFRAMVTGPWLTRPLSAWGLDRAEVVVAAVALILLLGVDLYTAFRGSPREKFRALPRPIRWVLALGLLAAVLLFGIYGTGYDPQDFIYFKF</sequence>
<evidence type="ECO:0000256" key="1">
    <source>
        <dbReference type="ARBA" id="ARBA00004651"/>
    </source>
</evidence>
<keyword evidence="6 7" id="KW-0472">Membrane</keyword>
<dbReference type="GO" id="GO:0042121">
    <property type="term" value="P:alginic acid biosynthetic process"/>
    <property type="evidence" value="ECO:0007669"/>
    <property type="project" value="InterPro"/>
</dbReference>
<dbReference type="InterPro" id="IPR004299">
    <property type="entry name" value="MBOAT_fam"/>
</dbReference>
<dbReference type="EMBL" id="DXCX01000123">
    <property type="protein sequence ID" value="HIY74537.1"/>
    <property type="molecule type" value="Genomic_DNA"/>
</dbReference>
<keyword evidence="4 8" id="KW-0812">Transmembrane</keyword>
<dbReference type="Pfam" id="PF03062">
    <property type="entry name" value="MBOAT"/>
    <property type="match status" value="1"/>
</dbReference>
<name>A0A9D1Z665_9FIRM</name>
<comment type="similarity">
    <text evidence="2 7">Belongs to the membrane-bound acyltransferase family.</text>
</comment>
<feature type="transmembrane region" description="Helical" evidence="8">
    <location>
        <begin position="362"/>
        <end position="383"/>
    </location>
</feature>
<accession>A0A9D1Z665</accession>
<evidence type="ECO:0000256" key="7">
    <source>
        <dbReference type="PIRNR" id="PIRNR016636"/>
    </source>
</evidence>
<dbReference type="PANTHER" id="PTHR13285">
    <property type="entry name" value="ACYLTRANSFERASE"/>
    <property type="match status" value="1"/>
</dbReference>
<dbReference type="InterPro" id="IPR051085">
    <property type="entry name" value="MB_O-acyltransferase"/>
</dbReference>
<feature type="transmembrane region" description="Helical" evidence="8">
    <location>
        <begin position="308"/>
        <end position="334"/>
    </location>
</feature>
<comment type="caution">
    <text evidence="9">The sequence shown here is derived from an EMBL/GenBank/DDBJ whole genome shotgun (WGS) entry which is preliminary data.</text>
</comment>
<dbReference type="PANTHER" id="PTHR13285:SF18">
    <property type="entry name" value="PROTEIN-CYSTEINE N-PALMITOYLTRANSFERASE RASP"/>
    <property type="match status" value="1"/>
</dbReference>
<evidence type="ECO:0000256" key="2">
    <source>
        <dbReference type="ARBA" id="ARBA00010323"/>
    </source>
</evidence>
<dbReference type="PIRSF" id="PIRSF500217">
    <property type="entry name" value="AlgI"/>
    <property type="match status" value="1"/>
</dbReference>
<gene>
    <name evidence="9" type="ORF">H9826_11320</name>
</gene>
<dbReference type="GO" id="GO:0005886">
    <property type="term" value="C:plasma membrane"/>
    <property type="evidence" value="ECO:0007669"/>
    <property type="project" value="UniProtKB-SubCell"/>
</dbReference>
<evidence type="ECO:0000256" key="3">
    <source>
        <dbReference type="ARBA" id="ARBA00022475"/>
    </source>
</evidence>
<keyword evidence="7" id="KW-0808">Transferase</keyword>
<reference evidence="9" key="1">
    <citation type="journal article" date="2021" name="PeerJ">
        <title>Extensive microbial diversity within the chicken gut microbiome revealed by metagenomics and culture.</title>
        <authorList>
            <person name="Gilroy R."/>
            <person name="Ravi A."/>
            <person name="Getino M."/>
            <person name="Pursley I."/>
            <person name="Horton D.L."/>
            <person name="Alikhan N.F."/>
            <person name="Baker D."/>
            <person name="Gharbi K."/>
            <person name="Hall N."/>
            <person name="Watson M."/>
            <person name="Adriaenssens E.M."/>
            <person name="Foster-Nyarko E."/>
            <person name="Jarju S."/>
            <person name="Secka A."/>
            <person name="Antonio M."/>
            <person name="Oren A."/>
            <person name="Chaudhuri R.R."/>
            <person name="La Ragione R."/>
            <person name="Hildebrand F."/>
            <person name="Pallen M.J."/>
        </authorList>
    </citation>
    <scope>NUCLEOTIDE SEQUENCE</scope>
    <source>
        <strain evidence="9">CHK33-7979</strain>
    </source>
</reference>
<dbReference type="InterPro" id="IPR024194">
    <property type="entry name" value="Ac/AlaTfrase_AlgI/DltB"/>
</dbReference>
<evidence type="ECO:0000256" key="8">
    <source>
        <dbReference type="SAM" id="Phobius"/>
    </source>
</evidence>
<feature type="transmembrane region" description="Helical" evidence="8">
    <location>
        <begin position="420"/>
        <end position="440"/>
    </location>
</feature>
<dbReference type="Proteomes" id="UP000886824">
    <property type="component" value="Unassembled WGS sequence"/>
</dbReference>
<protein>
    <submittedName>
        <fullName evidence="9">MBOAT family protein</fullName>
    </submittedName>
</protein>
<evidence type="ECO:0000313" key="9">
    <source>
        <dbReference type="EMBL" id="HIY74537.1"/>
    </source>
</evidence>
<dbReference type="InterPro" id="IPR028362">
    <property type="entry name" value="AlgI"/>
</dbReference>
<reference evidence="9" key="2">
    <citation type="submission" date="2021-04" db="EMBL/GenBank/DDBJ databases">
        <authorList>
            <person name="Gilroy R."/>
        </authorList>
    </citation>
    <scope>NUCLEOTIDE SEQUENCE</scope>
    <source>
        <strain evidence="9">CHK33-7979</strain>
    </source>
</reference>
<evidence type="ECO:0000313" key="10">
    <source>
        <dbReference type="Proteomes" id="UP000886824"/>
    </source>
</evidence>
<keyword evidence="5 8" id="KW-1133">Transmembrane helix</keyword>
<evidence type="ECO:0000256" key="6">
    <source>
        <dbReference type="ARBA" id="ARBA00023136"/>
    </source>
</evidence>
<keyword evidence="7" id="KW-0012">Acyltransferase</keyword>